<dbReference type="Gene3D" id="3.40.190.10">
    <property type="entry name" value="Periplasmic binding protein-like II"/>
    <property type="match status" value="2"/>
</dbReference>
<dbReference type="STRING" id="1203190.GCA_000312345_01366"/>
<reference evidence="3 4" key="1">
    <citation type="submission" date="2016-10" db="EMBL/GenBank/DDBJ databases">
        <authorList>
            <person name="de Groot N.N."/>
        </authorList>
    </citation>
    <scope>NUCLEOTIDE SEQUENCE [LARGE SCALE GENOMIC DNA]</scope>
    <source>
        <strain evidence="3 4">DSM 45434</strain>
    </source>
</reference>
<dbReference type="PANTHER" id="PTHR35841:SF1">
    <property type="entry name" value="PHOSPHONATES-BINDING PERIPLASMIC PROTEIN"/>
    <property type="match status" value="1"/>
</dbReference>
<dbReference type="AlphaFoldDB" id="A0A1H1QZV1"/>
<keyword evidence="2" id="KW-0732">Signal</keyword>
<dbReference type="PROSITE" id="PS51257">
    <property type="entry name" value="PROKAR_LIPOPROTEIN"/>
    <property type="match status" value="1"/>
</dbReference>
<sequence length="335" mass="35466">MRNSALALGTLTATAMLSLTGCSSDQDNGSDEASNWPNSITVSLVPSTEGEDLAEALEPLTNYLSENLGIEVNGVVANDYAATVEAIGANQAQVAITDAGSLYNAMTQHDAELILRDVRFGATSYASVAFTNNPDKYCEGEPVMATYEADDTEFAYCNGIENAGATATGQGPAATGAFDNLEPGTAVAFQAATSPAGYQYPIVALEDEDVDVDSLSQVPVQGNNNAMLAVLRGDAEVGFGFWDARSSILAEAPEAATELVAFAYTEMIPNGGVVVTEDLPEDLKTQLADLMDSYAESSDEAKQVMQDLVGLTDWTKETNEEEIERYGEIYTRFSS</sequence>
<dbReference type="EMBL" id="LT629765">
    <property type="protein sequence ID" value="SDS28953.1"/>
    <property type="molecule type" value="Genomic_DNA"/>
</dbReference>
<dbReference type="OrthoDB" id="5139702at2"/>
<dbReference type="GO" id="GO:0055085">
    <property type="term" value="P:transmembrane transport"/>
    <property type="evidence" value="ECO:0007669"/>
    <property type="project" value="InterPro"/>
</dbReference>
<protein>
    <submittedName>
        <fullName evidence="3">Phosphonate transport system substrate-binding protein</fullName>
    </submittedName>
</protein>
<dbReference type="RefSeq" id="WP_019194192.1">
    <property type="nucleotide sequence ID" value="NZ_LT629765.1"/>
</dbReference>
<keyword evidence="4" id="KW-1185">Reference proteome</keyword>
<dbReference type="GO" id="GO:0043190">
    <property type="term" value="C:ATP-binding cassette (ABC) transporter complex"/>
    <property type="evidence" value="ECO:0007669"/>
    <property type="project" value="InterPro"/>
</dbReference>
<dbReference type="SUPFAM" id="SSF53850">
    <property type="entry name" value="Periplasmic binding protein-like II"/>
    <property type="match status" value="1"/>
</dbReference>
<evidence type="ECO:0000313" key="3">
    <source>
        <dbReference type="EMBL" id="SDS28953.1"/>
    </source>
</evidence>
<organism evidence="3 4">
    <name type="scientific">Corynebacterium timonense</name>
    <dbReference type="NCBI Taxonomy" id="441500"/>
    <lineage>
        <taxon>Bacteria</taxon>
        <taxon>Bacillati</taxon>
        <taxon>Actinomycetota</taxon>
        <taxon>Actinomycetes</taxon>
        <taxon>Mycobacteriales</taxon>
        <taxon>Corynebacteriaceae</taxon>
        <taxon>Corynebacterium</taxon>
    </lineage>
</organism>
<proteinExistence type="inferred from homology"/>
<dbReference type="InterPro" id="IPR005770">
    <property type="entry name" value="PhnD"/>
</dbReference>
<name>A0A1H1QZV1_9CORY</name>
<gene>
    <name evidence="3" type="ORF">SAMN04488539_1376</name>
</gene>
<evidence type="ECO:0000313" key="4">
    <source>
        <dbReference type="Proteomes" id="UP000182237"/>
    </source>
</evidence>
<accession>A0A1H1QZV1</accession>
<evidence type="ECO:0000256" key="2">
    <source>
        <dbReference type="ARBA" id="ARBA00022729"/>
    </source>
</evidence>
<dbReference type="Pfam" id="PF12974">
    <property type="entry name" value="Phosphonate-bd"/>
    <property type="match status" value="1"/>
</dbReference>
<dbReference type="NCBIfam" id="TIGR01098">
    <property type="entry name" value="3A0109s03R"/>
    <property type="match status" value="1"/>
</dbReference>
<dbReference type="PANTHER" id="PTHR35841">
    <property type="entry name" value="PHOSPHONATES-BINDING PERIPLASMIC PROTEIN"/>
    <property type="match status" value="1"/>
</dbReference>
<comment type="similarity">
    <text evidence="1">Belongs to the phosphate/phosphite/phosphonate binding protein family.</text>
</comment>
<evidence type="ECO:0000256" key="1">
    <source>
        <dbReference type="ARBA" id="ARBA00007162"/>
    </source>
</evidence>
<dbReference type="eggNOG" id="COG3221">
    <property type="taxonomic scope" value="Bacteria"/>
</dbReference>
<dbReference type="Proteomes" id="UP000182237">
    <property type="component" value="Chromosome I"/>
</dbReference>